<evidence type="ECO:0000313" key="4">
    <source>
        <dbReference type="Proteomes" id="UP001223520"/>
    </source>
</evidence>
<gene>
    <name evidence="3" type="ORF">QI031_00080</name>
    <name evidence="2" type="ORF">QI031_30270</name>
</gene>
<accession>A0AAJ6NSS9</accession>
<dbReference type="KEGG" id="hbq:QI031_00080"/>
<dbReference type="AlphaFoldDB" id="A0AAJ6NSS9"/>
<evidence type="ECO:0000256" key="1">
    <source>
        <dbReference type="SAM" id="MobiDB-lite"/>
    </source>
</evidence>
<dbReference type="Proteomes" id="UP001223520">
    <property type="component" value="Chromosome"/>
</dbReference>
<feature type="region of interest" description="Disordered" evidence="1">
    <location>
        <begin position="80"/>
        <end position="107"/>
    </location>
</feature>
<sequence>MQIKTISYKRIFNAGNYESKHLEMFAEVYEEDDIETETSHLMETVERKIREDASEQLKQELSELKKERRKLLEAIEQLQKEKDKLTGTEEPNPDEIPFDSSASLSNF</sequence>
<dbReference type="RefSeq" id="WP_281483213.1">
    <property type="nucleotide sequence ID" value="NZ_CP124543.1"/>
</dbReference>
<proteinExistence type="predicted"/>
<evidence type="ECO:0000313" key="3">
    <source>
        <dbReference type="EMBL" id="WGV25958.1"/>
    </source>
</evidence>
<organism evidence="2 4">
    <name type="scientific">Halotia branconii CENA392</name>
    <dbReference type="NCBI Taxonomy" id="1539056"/>
    <lineage>
        <taxon>Bacteria</taxon>
        <taxon>Bacillati</taxon>
        <taxon>Cyanobacteriota</taxon>
        <taxon>Cyanophyceae</taxon>
        <taxon>Nostocales</taxon>
        <taxon>Nodulariaceae</taxon>
        <taxon>Halotia</taxon>
    </lineage>
</organism>
<dbReference type="EMBL" id="CP124543">
    <property type="protein sequence ID" value="WGV25958.1"/>
    <property type="molecule type" value="Genomic_DNA"/>
</dbReference>
<dbReference type="EMBL" id="CP124543">
    <property type="protein sequence ID" value="WGV25942.1"/>
    <property type="molecule type" value="Genomic_DNA"/>
</dbReference>
<evidence type="ECO:0000313" key="2">
    <source>
        <dbReference type="EMBL" id="WGV25942.1"/>
    </source>
</evidence>
<dbReference type="KEGG" id="hbq:QI031_30270"/>
<reference evidence="2 4" key="1">
    <citation type="journal article" date="2023" name="Limnol Oceanogr Lett">
        <title>Environmental adaptations by the intertidal Antarctic cyanobacterium Halotia branconii CENA392 as revealed using long-read genome sequencing.</title>
        <authorList>
            <person name="Dextro R.B."/>
            <person name="Delbaje E."/>
            <person name="Freitas P.N.N."/>
            <person name="Geraldes V."/>
            <person name="Pinto E."/>
            <person name="Long P.F."/>
            <person name="Fiore M.F."/>
        </authorList>
    </citation>
    <scope>NUCLEOTIDE SEQUENCE [LARGE SCALE GENOMIC DNA]</scope>
    <source>
        <strain evidence="2 4">CENA392</strain>
    </source>
</reference>
<keyword evidence="4" id="KW-1185">Reference proteome</keyword>
<name>A0AAJ6NSS9_9CYAN</name>
<protein>
    <submittedName>
        <fullName evidence="2">Uncharacterized protein</fullName>
    </submittedName>
</protein>